<dbReference type="InterPro" id="IPR052707">
    <property type="entry name" value="OsmC_Ohr_Peroxiredoxin"/>
</dbReference>
<dbReference type="PANTHER" id="PTHR42830:SF2">
    <property type="entry name" value="OSMC_OHR FAMILY PROTEIN"/>
    <property type="match status" value="1"/>
</dbReference>
<dbReference type="RefSeq" id="WP_152583411.1">
    <property type="nucleotide sequence ID" value="NZ_VIKT02000009.1"/>
</dbReference>
<dbReference type="SUPFAM" id="SSF82784">
    <property type="entry name" value="OsmC-like"/>
    <property type="match status" value="1"/>
</dbReference>
<protein>
    <submittedName>
        <fullName evidence="1">OsmC family peroxiredoxin</fullName>
    </submittedName>
</protein>
<gene>
    <name evidence="1" type="ORF">FK219_006650</name>
</gene>
<dbReference type="Gene3D" id="3.30.300.20">
    <property type="match status" value="1"/>
</dbReference>
<dbReference type="InterPro" id="IPR003718">
    <property type="entry name" value="OsmC/Ohr_fam"/>
</dbReference>
<dbReference type="InterPro" id="IPR015946">
    <property type="entry name" value="KH_dom-like_a/b"/>
</dbReference>
<dbReference type="EMBL" id="VIKT02000009">
    <property type="protein sequence ID" value="NHF62916.1"/>
    <property type="molecule type" value="Genomic_DNA"/>
</dbReference>
<reference evidence="1 2" key="1">
    <citation type="submission" date="2019-06" db="EMBL/GenBank/DDBJ databases">
        <authorList>
            <person name="De-Chao Zhang Q."/>
        </authorList>
    </citation>
    <scope>NUCLEOTIDE SEQUENCE [LARGE SCALE GENOMIC DNA]</scope>
    <source>
        <strain evidence="1 2">KN1116</strain>
    </source>
</reference>
<dbReference type="AlphaFoldDB" id="A0A9E5JPU0"/>
<accession>A0A9E5JPU0</accession>
<evidence type="ECO:0000313" key="2">
    <source>
        <dbReference type="Proteomes" id="UP000818266"/>
    </source>
</evidence>
<name>A0A9E5JPU0_9MICO</name>
<dbReference type="InterPro" id="IPR036102">
    <property type="entry name" value="OsmC/Ohrsf"/>
</dbReference>
<dbReference type="OrthoDB" id="9795405at2"/>
<dbReference type="PANTHER" id="PTHR42830">
    <property type="entry name" value="OSMOTICALLY INDUCIBLE FAMILY PROTEIN"/>
    <property type="match status" value="1"/>
</dbReference>
<proteinExistence type="predicted"/>
<reference evidence="1 2" key="2">
    <citation type="submission" date="2020-03" db="EMBL/GenBank/DDBJ databases">
        <title>Chryseoglobus sp. isolated from a deep-sea seamount.</title>
        <authorList>
            <person name="Zhang D.-C."/>
        </authorList>
    </citation>
    <scope>NUCLEOTIDE SEQUENCE [LARGE SCALE GENOMIC DNA]</scope>
    <source>
        <strain evidence="1 2">KN1116</strain>
    </source>
</reference>
<organism evidence="1 2">
    <name type="scientific">Microcella pacifica</name>
    <dbReference type="NCBI Taxonomy" id="2591847"/>
    <lineage>
        <taxon>Bacteria</taxon>
        <taxon>Bacillati</taxon>
        <taxon>Actinomycetota</taxon>
        <taxon>Actinomycetes</taxon>
        <taxon>Micrococcales</taxon>
        <taxon>Microbacteriaceae</taxon>
        <taxon>Microcella</taxon>
    </lineage>
</organism>
<sequence length="167" mass="18225">MSTEHGYAVSIQWTGNRGEGTATYRSYGRDHRIVAAGKSHEIEGSSDRTFRGDAERWNPEELVVAALSQCHLLSYLHVAASNGLVVVDYRDEASGTLKQQGEGGRLIEATLRPRVTLAAHHSDEDARRAAHLHERASELCFIANSVSFPVAHEPVTLIAGAQEAPRL</sequence>
<dbReference type="Proteomes" id="UP000818266">
    <property type="component" value="Unassembled WGS sequence"/>
</dbReference>
<dbReference type="Pfam" id="PF02566">
    <property type="entry name" value="OsmC"/>
    <property type="match status" value="1"/>
</dbReference>
<comment type="caution">
    <text evidence="1">The sequence shown here is derived from an EMBL/GenBank/DDBJ whole genome shotgun (WGS) entry which is preliminary data.</text>
</comment>
<keyword evidence="2" id="KW-1185">Reference proteome</keyword>
<evidence type="ECO:0000313" key="1">
    <source>
        <dbReference type="EMBL" id="NHF62916.1"/>
    </source>
</evidence>